<protein>
    <submittedName>
        <fullName evidence="1">Uncharacterized protein</fullName>
    </submittedName>
</protein>
<sequence length="70" mass="7241">MLRAIDCGDAGRLQRGGDDAVCAGVDNGSGAAGLAQDAGAFQFTHGYYLLIFHPGKTGLVFVYIGKIILP</sequence>
<comment type="caution">
    <text evidence="1">The sequence shown here is derived from an EMBL/GenBank/DDBJ whole genome shotgun (WGS) entry which is preliminary data.</text>
</comment>
<dbReference type="AlphaFoldDB" id="A0A645HPE9"/>
<name>A0A645HPE9_9ZZZZ</name>
<gene>
    <name evidence="1" type="ORF">SDC9_187654</name>
</gene>
<organism evidence="1">
    <name type="scientific">bioreactor metagenome</name>
    <dbReference type="NCBI Taxonomy" id="1076179"/>
    <lineage>
        <taxon>unclassified sequences</taxon>
        <taxon>metagenomes</taxon>
        <taxon>ecological metagenomes</taxon>
    </lineage>
</organism>
<reference evidence="1" key="1">
    <citation type="submission" date="2019-08" db="EMBL/GenBank/DDBJ databases">
        <authorList>
            <person name="Kucharzyk K."/>
            <person name="Murdoch R.W."/>
            <person name="Higgins S."/>
            <person name="Loffler F."/>
        </authorList>
    </citation>
    <scope>NUCLEOTIDE SEQUENCE</scope>
</reference>
<proteinExistence type="predicted"/>
<dbReference type="EMBL" id="VSSQ01096324">
    <property type="protein sequence ID" value="MPN40119.1"/>
    <property type="molecule type" value="Genomic_DNA"/>
</dbReference>
<accession>A0A645HPE9</accession>
<evidence type="ECO:0000313" key="1">
    <source>
        <dbReference type="EMBL" id="MPN40119.1"/>
    </source>
</evidence>